<proteinExistence type="predicted"/>
<comment type="caution">
    <text evidence="2">The sequence shown here is derived from an EMBL/GenBank/DDBJ whole genome shotgun (WGS) entry which is preliminary data.</text>
</comment>
<dbReference type="EMBL" id="ADOT01000146">
    <property type="protein sequence ID" value="EGX48038.1"/>
    <property type="molecule type" value="Genomic_DNA"/>
</dbReference>
<gene>
    <name evidence="2" type="ORF">AOL_s00081g142</name>
</gene>
<dbReference type="eggNOG" id="ENOG502RE9P">
    <property type="taxonomic scope" value="Eukaryota"/>
</dbReference>
<dbReference type="AlphaFoldDB" id="G1XFK0"/>
<sequence length="865" mass="96943">MKIKDLAAIAKVEASGFVSPITKIYNPTVDGKDVRGDIIFVKPDFFNGLFSEHASDGTTTPTQGNVQRYRFLAHTCELNMKNMADADTDFPVAEVGIVVSHRTRPLTIEKLEAMVVHLVSLEGIEEMKSPEFPVQANKLVAMTSLYSWQYTYLPLNSFNIVDAFEKLAGSTTMMKPLETDKIPATDGEETVAFTRGPLIPTKATTTNLIKESMGGQHLQILDRGFGIMDLSYSSAWQLGRTLALADQPFATALSRVRKQIYDRDLNECQSQLLARARLPHTTKSGILQSISDSFEALLSLSNDNDRHTFVTGRSKWTRDINLGFNFNLAYSSNDMEASIESALCSAACYVSGSDDILEPYDELNDPNSSDLLDDTSSMAHLQIESIRCFNIDRNWINVLIDGSLSLANHTDLKEDKVRNVMKRCINKYFETTKTEQFFTAAKEIADDSITLLYKKIYTVLDPTDPKRGESLEAETWHRDSSKDSPDLQQQGRMFLWSSKASDPNDKSDDLRFLNVETLAKDLNAQLKKHMNDEKNTWYGEDHPTSATMAIKLNDPCWRLEILLAPASLSQSGAIDDSKSTPPPGFSLSYHVPTPKTISALPKRRRNVISAEGQSSTRTRRLPTTDCPPPNHQVLQFIEKLPPLFLPFPLPKGYIFTEPAHKPYYDYKIYPVTTLASEKPPSLYIPYNKDIKKRDLIFSVIYKSGAHSFLLQRLTFHIRFESDEYENPILMTSYNGIGAVMLSNLRLNVRVQYTIVEDNKVELVISLIPRSTRQWVEVSKLKELSFMLKGVEVANTKKTRTVTLQINEKYVSGNYDDEVKVEVQGSEKKTIDVEAASAAEGSSELFSLWSDSGFVSPTSPSGGASV</sequence>
<dbReference type="Proteomes" id="UP000008784">
    <property type="component" value="Unassembled WGS sequence"/>
</dbReference>
<keyword evidence="3" id="KW-1185">Reference proteome</keyword>
<evidence type="ECO:0000256" key="1">
    <source>
        <dbReference type="SAM" id="MobiDB-lite"/>
    </source>
</evidence>
<reference evidence="2 3" key="1">
    <citation type="journal article" date="2011" name="PLoS Pathog.">
        <title>Genomic and proteomic analyses of the fungus Arthrobotrys oligospora provide insights into nematode-trap formation.</title>
        <authorList>
            <person name="Yang J."/>
            <person name="Wang L."/>
            <person name="Ji X."/>
            <person name="Feng Y."/>
            <person name="Li X."/>
            <person name="Zou C."/>
            <person name="Xu J."/>
            <person name="Ren Y."/>
            <person name="Mi Q."/>
            <person name="Wu J."/>
            <person name="Liu S."/>
            <person name="Liu Y."/>
            <person name="Huang X."/>
            <person name="Wang H."/>
            <person name="Niu X."/>
            <person name="Li J."/>
            <person name="Liang L."/>
            <person name="Luo Y."/>
            <person name="Ji K."/>
            <person name="Zhou W."/>
            <person name="Yu Z."/>
            <person name="Li G."/>
            <person name="Liu Y."/>
            <person name="Li L."/>
            <person name="Qiao M."/>
            <person name="Feng L."/>
            <person name="Zhang K.-Q."/>
        </authorList>
    </citation>
    <scope>NUCLEOTIDE SEQUENCE [LARGE SCALE GENOMIC DNA]</scope>
    <source>
        <strain evidence="3">ATCC 24927 / CBS 115.81 / DSM 1491</strain>
    </source>
</reference>
<feature type="compositionally biased region" description="Basic and acidic residues" evidence="1">
    <location>
        <begin position="467"/>
        <end position="485"/>
    </location>
</feature>
<dbReference type="STRING" id="756982.G1XFK0"/>
<evidence type="ECO:0000313" key="2">
    <source>
        <dbReference type="EMBL" id="EGX48038.1"/>
    </source>
</evidence>
<evidence type="ECO:0000313" key="3">
    <source>
        <dbReference type="Proteomes" id="UP000008784"/>
    </source>
</evidence>
<protein>
    <submittedName>
        <fullName evidence="2">Uncharacterized protein</fullName>
    </submittedName>
</protein>
<dbReference type="GeneID" id="22894155"/>
<dbReference type="OrthoDB" id="3029913at2759"/>
<dbReference type="InParanoid" id="G1XFK0"/>
<dbReference type="HOGENOM" id="CLU_331190_0_0_1"/>
<feature type="region of interest" description="Disordered" evidence="1">
    <location>
        <begin position="467"/>
        <end position="487"/>
    </location>
</feature>
<accession>G1XFK0</accession>
<name>G1XFK0_ARTOA</name>
<organism evidence="2 3">
    <name type="scientific">Arthrobotrys oligospora (strain ATCC 24927 / CBS 115.81 / DSM 1491)</name>
    <name type="common">Nematode-trapping fungus</name>
    <name type="synonym">Didymozoophaga oligospora</name>
    <dbReference type="NCBI Taxonomy" id="756982"/>
    <lineage>
        <taxon>Eukaryota</taxon>
        <taxon>Fungi</taxon>
        <taxon>Dikarya</taxon>
        <taxon>Ascomycota</taxon>
        <taxon>Pezizomycotina</taxon>
        <taxon>Orbiliomycetes</taxon>
        <taxon>Orbiliales</taxon>
        <taxon>Orbiliaceae</taxon>
        <taxon>Orbilia</taxon>
        <taxon>Orbilia oligospora</taxon>
    </lineage>
</organism>
<dbReference type="RefSeq" id="XP_011123262.1">
    <property type="nucleotide sequence ID" value="XM_011124960.1"/>
</dbReference>